<proteinExistence type="predicted"/>
<keyword evidence="4" id="KW-1185">Reference proteome</keyword>
<organism evidence="3 4">
    <name type="scientific">Gossypium schwendimanii</name>
    <name type="common">Cotton</name>
    <dbReference type="NCBI Taxonomy" id="34291"/>
    <lineage>
        <taxon>Eukaryota</taxon>
        <taxon>Viridiplantae</taxon>
        <taxon>Streptophyta</taxon>
        <taxon>Embryophyta</taxon>
        <taxon>Tracheophyta</taxon>
        <taxon>Spermatophyta</taxon>
        <taxon>Magnoliopsida</taxon>
        <taxon>eudicotyledons</taxon>
        <taxon>Gunneridae</taxon>
        <taxon>Pentapetalae</taxon>
        <taxon>rosids</taxon>
        <taxon>malvids</taxon>
        <taxon>Malvales</taxon>
        <taxon>Malvaceae</taxon>
        <taxon>Malvoideae</taxon>
        <taxon>Gossypium</taxon>
    </lineage>
</organism>
<reference evidence="3 4" key="1">
    <citation type="journal article" date="2019" name="Genome Biol. Evol.">
        <title>Insights into the evolution of the New World diploid cottons (Gossypium, subgenus Houzingenia) based on genome sequencing.</title>
        <authorList>
            <person name="Grover C.E."/>
            <person name="Arick M.A. 2nd"/>
            <person name="Thrash A."/>
            <person name="Conover J.L."/>
            <person name="Sanders W.S."/>
            <person name="Peterson D.G."/>
            <person name="Frelichowski J.E."/>
            <person name="Scheffler J.A."/>
            <person name="Scheffler B.E."/>
            <person name="Wendel J.F."/>
        </authorList>
    </citation>
    <scope>NUCLEOTIDE SEQUENCE [LARGE SCALE GENOMIC DNA]</scope>
    <source>
        <strain evidence="3">1</strain>
        <tissue evidence="3">Leaf</tissue>
    </source>
</reference>
<dbReference type="OrthoDB" id="1915931at2759"/>
<dbReference type="AlphaFoldDB" id="A0A7J9LLA4"/>
<keyword evidence="2" id="KW-1133">Transmembrane helix</keyword>
<comment type="caution">
    <text evidence="3">The sequence shown here is derived from an EMBL/GenBank/DDBJ whole genome shotgun (WGS) entry which is preliminary data.</text>
</comment>
<keyword evidence="2" id="KW-0472">Membrane</keyword>
<feature type="region of interest" description="Disordered" evidence="1">
    <location>
        <begin position="1"/>
        <end position="29"/>
    </location>
</feature>
<protein>
    <submittedName>
        <fullName evidence="3">Uncharacterized protein</fullName>
    </submittedName>
</protein>
<feature type="transmembrane region" description="Helical" evidence="2">
    <location>
        <begin position="338"/>
        <end position="365"/>
    </location>
</feature>
<name>A0A7J9LLA4_GOSSC</name>
<dbReference type="PANTHER" id="PTHR34553">
    <property type="entry name" value="OS05G0597400 PROTEIN"/>
    <property type="match status" value="1"/>
</dbReference>
<feature type="transmembrane region" description="Helical" evidence="2">
    <location>
        <begin position="315"/>
        <end position="332"/>
    </location>
</feature>
<gene>
    <name evidence="3" type="ORF">Goshw_006002</name>
</gene>
<feature type="non-terminal residue" evidence="3">
    <location>
        <position position="456"/>
    </location>
</feature>
<feature type="transmembrane region" description="Helical" evidence="2">
    <location>
        <begin position="283"/>
        <end position="303"/>
    </location>
</feature>
<sequence>SRLSPFAITKGRREKKEGNEASSKSNAKGSNNFERWLPFLDAKTSSGKVLPPTNRLNTSLLLSSELNRTLYGFIVFEVTWSNVRGLNYYNELQTDTSVALETKFMQRWEFDSIGQAVSCMSSWFSGTFSEQHCFREHLKSTPHTTPIGPYKRKRVTSAITPRAEVDVYCEETQRKAENSLENSNENAVEATKHRDVLILFRFDDRDLPFKLKQIIAPDLSSISFKNVPVLKATASRLCGPLFDWIETWEMLSRIKYLGTMLFLHNFEKAVQCLWTVLRAIRSFLSFLNLPLAGPFMEFLDFLFPVWNMFSEAIESFFSVICIGIGFIISLVRDLLEVVLMPICFIGLVLRNITTSVLYPMFLILWKILCAPIRLVLALASLLAYVCGFIYDVVGNIWLSLSGIIQLASASEATVSSANEVSVWRTLWNDLFSQIFVLSEVYYMVLLPSSQPATDIA</sequence>
<evidence type="ECO:0000256" key="2">
    <source>
        <dbReference type="SAM" id="Phobius"/>
    </source>
</evidence>
<dbReference type="PANTHER" id="PTHR34553:SF4">
    <property type="entry name" value="G1_S-SPECIFIC CYCLIN-E PROTEIN"/>
    <property type="match status" value="1"/>
</dbReference>
<evidence type="ECO:0000256" key="1">
    <source>
        <dbReference type="SAM" id="MobiDB-lite"/>
    </source>
</evidence>
<accession>A0A7J9LLA4</accession>
<dbReference type="Proteomes" id="UP000593576">
    <property type="component" value="Unassembled WGS sequence"/>
</dbReference>
<dbReference type="EMBL" id="JABFAF010000007">
    <property type="protein sequence ID" value="MBA0859346.1"/>
    <property type="molecule type" value="Genomic_DNA"/>
</dbReference>
<keyword evidence="2" id="KW-0812">Transmembrane</keyword>
<evidence type="ECO:0000313" key="4">
    <source>
        <dbReference type="Proteomes" id="UP000593576"/>
    </source>
</evidence>
<evidence type="ECO:0000313" key="3">
    <source>
        <dbReference type="EMBL" id="MBA0859346.1"/>
    </source>
</evidence>
<feature type="compositionally biased region" description="Low complexity" evidence="1">
    <location>
        <begin position="20"/>
        <end position="29"/>
    </location>
</feature>
<feature type="transmembrane region" description="Helical" evidence="2">
    <location>
        <begin position="372"/>
        <end position="390"/>
    </location>
</feature>